<keyword evidence="8" id="KW-0472">Membrane</keyword>
<dbReference type="Pfam" id="PF02485">
    <property type="entry name" value="Branch"/>
    <property type="match status" value="1"/>
</dbReference>
<evidence type="ECO:0000313" key="12">
    <source>
        <dbReference type="Proteomes" id="UP000546235"/>
    </source>
</evidence>
<dbReference type="GO" id="GO:0008375">
    <property type="term" value="F:acetylglucosaminyltransferase activity"/>
    <property type="evidence" value="ECO:0007669"/>
    <property type="project" value="TreeGrafter"/>
</dbReference>
<feature type="non-terminal residue" evidence="11">
    <location>
        <position position="1"/>
    </location>
</feature>
<evidence type="ECO:0000256" key="2">
    <source>
        <dbReference type="ARBA" id="ARBA00004922"/>
    </source>
</evidence>
<evidence type="ECO:0000256" key="6">
    <source>
        <dbReference type="ARBA" id="ARBA00022968"/>
    </source>
</evidence>
<keyword evidence="9" id="KW-0325">Glycoprotein</keyword>
<reference evidence="11 12" key="1">
    <citation type="submission" date="2019-09" db="EMBL/GenBank/DDBJ databases">
        <title>Bird 10,000 Genomes (B10K) Project - Family phase.</title>
        <authorList>
            <person name="Zhang G."/>
        </authorList>
    </citation>
    <scope>NUCLEOTIDE SEQUENCE [LARGE SCALE GENOMIC DNA]</scope>
    <source>
        <strain evidence="11">OUT-0007</strain>
        <tissue evidence="11">Blood</tissue>
    </source>
</reference>
<feature type="non-terminal residue" evidence="11">
    <location>
        <position position="240"/>
    </location>
</feature>
<proteinExistence type="inferred from homology"/>
<keyword evidence="12" id="KW-1185">Reference proteome</keyword>
<dbReference type="PANTHER" id="PTHR19297">
    <property type="entry name" value="GLYCOSYLTRANSFERASE 14 FAMILY MEMBER"/>
    <property type="match status" value="1"/>
</dbReference>
<evidence type="ECO:0000256" key="4">
    <source>
        <dbReference type="ARBA" id="ARBA00022679"/>
    </source>
</evidence>
<keyword evidence="6" id="KW-0735">Signal-anchor</keyword>
<dbReference type="InterPro" id="IPR003406">
    <property type="entry name" value="Glyco_trans_14"/>
</dbReference>
<comment type="similarity">
    <text evidence="10">Belongs to the glycosyltransferase 14 family.</text>
</comment>
<evidence type="ECO:0000256" key="9">
    <source>
        <dbReference type="ARBA" id="ARBA00023180"/>
    </source>
</evidence>
<dbReference type="GO" id="GO:0000139">
    <property type="term" value="C:Golgi membrane"/>
    <property type="evidence" value="ECO:0007669"/>
    <property type="project" value="UniProtKB-SubCell"/>
</dbReference>
<keyword evidence="4 11" id="KW-0808">Transferase</keyword>
<organism evidence="11 12">
    <name type="scientific">Caloenas nicobarica</name>
    <name type="common">Nicobar pigeon</name>
    <dbReference type="NCBI Taxonomy" id="187106"/>
    <lineage>
        <taxon>Eukaryota</taxon>
        <taxon>Metazoa</taxon>
        <taxon>Chordata</taxon>
        <taxon>Craniata</taxon>
        <taxon>Vertebrata</taxon>
        <taxon>Euteleostomi</taxon>
        <taxon>Archelosauria</taxon>
        <taxon>Archosauria</taxon>
        <taxon>Dinosauria</taxon>
        <taxon>Saurischia</taxon>
        <taxon>Theropoda</taxon>
        <taxon>Coelurosauria</taxon>
        <taxon>Aves</taxon>
        <taxon>Neognathae</taxon>
        <taxon>Neoaves</taxon>
        <taxon>Columbimorphae</taxon>
        <taxon>Columbiformes</taxon>
        <taxon>Columbidae</taxon>
        <taxon>Caloenas</taxon>
    </lineage>
</organism>
<evidence type="ECO:0000256" key="7">
    <source>
        <dbReference type="ARBA" id="ARBA00022989"/>
    </source>
</evidence>
<accession>A0A7K6SWC4</accession>
<protein>
    <submittedName>
        <fullName evidence="11">GCNT2 transferase</fullName>
    </submittedName>
</protein>
<comment type="subcellular location">
    <subcellularLocation>
        <location evidence="1">Golgi apparatus membrane</location>
        <topology evidence="1">Single-pass type II membrane protein</topology>
    </subcellularLocation>
</comment>
<evidence type="ECO:0000256" key="8">
    <source>
        <dbReference type="ARBA" id="ARBA00023136"/>
    </source>
</evidence>
<evidence type="ECO:0000313" key="11">
    <source>
        <dbReference type="EMBL" id="NWX02215.1"/>
    </source>
</evidence>
<comment type="caution">
    <text evidence="11">The sequence shown here is derived from an EMBL/GenBank/DDBJ whole genome shotgun (WGS) entry which is preliminary data.</text>
</comment>
<keyword evidence="5" id="KW-0812">Transmembrane</keyword>
<evidence type="ECO:0000256" key="3">
    <source>
        <dbReference type="ARBA" id="ARBA00022676"/>
    </source>
</evidence>
<dbReference type="PANTHER" id="PTHR19297:SF183">
    <property type="entry name" value="N-ACETYLLACTOSAMINIDE BETA-1,6-N-ACETYLGLUCOSAMINYL-TRANSFERASE"/>
    <property type="match status" value="1"/>
</dbReference>
<gene>
    <name evidence="11" type="primary">Gcnt2_1</name>
    <name evidence="11" type="ORF">CALNIC_R11259</name>
</gene>
<dbReference type="Proteomes" id="UP000546235">
    <property type="component" value="Unassembled WGS sequence"/>
</dbReference>
<comment type="pathway">
    <text evidence="2">Protein modification; protein glycosylation.</text>
</comment>
<evidence type="ECO:0000256" key="10">
    <source>
        <dbReference type="ARBA" id="ARBA00038150"/>
    </source>
</evidence>
<keyword evidence="3" id="KW-0328">Glycosyltransferase</keyword>
<dbReference type="GO" id="GO:0007179">
    <property type="term" value="P:transforming growth factor beta receptor signaling pathway"/>
    <property type="evidence" value="ECO:0007669"/>
    <property type="project" value="TreeGrafter"/>
</dbReference>
<dbReference type="AlphaFoldDB" id="A0A7K6SWC4"/>
<evidence type="ECO:0000256" key="1">
    <source>
        <dbReference type="ARBA" id="ARBA00004323"/>
    </source>
</evidence>
<dbReference type="EMBL" id="VZSB01001319">
    <property type="protein sequence ID" value="NWX02215.1"/>
    <property type="molecule type" value="Genomic_DNA"/>
</dbReference>
<keyword evidence="7" id="KW-1133">Transmembrane helix</keyword>
<evidence type="ECO:0000256" key="5">
    <source>
        <dbReference type="ARBA" id="ARBA00022692"/>
    </source>
</evidence>
<sequence length="240" mass="27500">ITCTLLAKEAAFPIAYIMTLRTEFETFEWLFRVVYMPQNICYIHVDTKVLAPSQQAVQRLVGCFPNSFLASRAERVVCGSISHRRADLHSMRDLLASPVPWCYLLNTCGQDFPLKTNWEIIWLLKDFGGKNITSRMLLAPRITTHTKYVDREGARHNALGLVTPWLCKLPLPHNIILYFGSIYVAITQHFVAITQHFVAIAQPFVEIVLQDRQAINLLTWSKDTCSPDEHFWVTLNRIPG</sequence>
<name>A0A7K6SWC4_CALNI</name>